<dbReference type="SUPFAM" id="SSF89550">
    <property type="entry name" value="PHP domain-like"/>
    <property type="match status" value="1"/>
</dbReference>
<dbReference type="EMBL" id="QNRT01000001">
    <property type="protein sequence ID" value="RBP53746.1"/>
    <property type="molecule type" value="Genomic_DNA"/>
</dbReference>
<dbReference type="InterPro" id="IPR052018">
    <property type="entry name" value="PHP_domain"/>
</dbReference>
<dbReference type="OrthoDB" id="9804333at2"/>
<dbReference type="InParanoid" id="A0A395JTC9"/>
<accession>A0A395JTC9</accession>
<proteinExistence type="predicted"/>
<evidence type="ECO:0000256" key="1">
    <source>
        <dbReference type="SAM" id="Coils"/>
    </source>
</evidence>
<dbReference type="AlphaFoldDB" id="A0A395JTC9"/>
<keyword evidence="4" id="KW-1185">Reference proteome</keyword>
<keyword evidence="1" id="KW-0175">Coiled coil</keyword>
<protein>
    <recommendedName>
        <fullName evidence="2">Polymerase/histidinol phosphatase N-terminal domain-containing protein</fullName>
    </recommendedName>
</protein>
<evidence type="ECO:0000313" key="4">
    <source>
        <dbReference type="Proteomes" id="UP000253083"/>
    </source>
</evidence>
<dbReference type="GO" id="GO:0004534">
    <property type="term" value="F:5'-3' RNA exonuclease activity"/>
    <property type="evidence" value="ECO:0007669"/>
    <property type="project" value="TreeGrafter"/>
</dbReference>
<dbReference type="SMART" id="SM00481">
    <property type="entry name" value="POLIIIAc"/>
    <property type="match status" value="1"/>
</dbReference>
<dbReference type="RefSeq" id="WP_113953285.1">
    <property type="nucleotide sequence ID" value="NZ_QNRT01000001.1"/>
</dbReference>
<evidence type="ECO:0000313" key="3">
    <source>
        <dbReference type="EMBL" id="RBP53746.1"/>
    </source>
</evidence>
<dbReference type="GO" id="GO:0035312">
    <property type="term" value="F:5'-3' DNA exonuclease activity"/>
    <property type="evidence" value="ECO:0007669"/>
    <property type="project" value="TreeGrafter"/>
</dbReference>
<dbReference type="Pfam" id="PF02811">
    <property type="entry name" value="PHP"/>
    <property type="match status" value="1"/>
</dbReference>
<gene>
    <name evidence="3" type="ORF">DFR28_1011135</name>
</gene>
<dbReference type="PANTHER" id="PTHR42924:SF3">
    <property type="entry name" value="POLYMERASE_HISTIDINOL PHOSPHATASE N-TERMINAL DOMAIN-CONTAINING PROTEIN"/>
    <property type="match status" value="1"/>
</dbReference>
<feature type="domain" description="Polymerase/histidinol phosphatase N-terminal" evidence="2">
    <location>
        <begin position="3"/>
        <end position="69"/>
    </location>
</feature>
<dbReference type="PANTHER" id="PTHR42924">
    <property type="entry name" value="EXONUCLEASE"/>
    <property type="match status" value="1"/>
</dbReference>
<reference evidence="3 4" key="1">
    <citation type="submission" date="2018-06" db="EMBL/GenBank/DDBJ databases">
        <title>Genomic Encyclopedia of Type Strains, Phase IV (KMG-IV): sequencing the most valuable type-strain genomes for metagenomic binning, comparative biology and taxonomic classification.</title>
        <authorList>
            <person name="Goeker M."/>
        </authorList>
    </citation>
    <scope>NUCLEOTIDE SEQUENCE [LARGE SCALE GENOMIC DNA]</scope>
    <source>
        <strain evidence="3 4">DSM 24032</strain>
    </source>
</reference>
<dbReference type="InterPro" id="IPR004013">
    <property type="entry name" value="PHP_dom"/>
</dbReference>
<dbReference type="InterPro" id="IPR016195">
    <property type="entry name" value="Pol/histidinol_Pase-like"/>
</dbReference>
<dbReference type="FunCoup" id="A0A395JTC9">
    <property type="interactions" value="220"/>
</dbReference>
<sequence length="275" mass="30525">MTYDLHCHSHFSDGELSPAQLVALADAAGLTHLALTDHDTLDGLPEAHFAAKQFPNLQIIDGLELSCTWENQLIHVVGLNVDRSNGLLREGVERNKRSRIARAEAMYEDFEQHNIDLRDEVQAMLSERGVPTRPHFADALIQKGLAKNKKQAFKRYLVRGKPGYIPMRWPNLSEVGQWITAAGGVAVLAHPTRYKLTRTKLSRLIAEMMEAGIQGIEVSTPITDKQQTAMLGDLAMQFGLLASVGSDFHANDQPWARLGAAQPLSKQLTPVWSQF</sequence>
<dbReference type="Gene3D" id="3.20.20.140">
    <property type="entry name" value="Metal-dependent hydrolases"/>
    <property type="match status" value="1"/>
</dbReference>
<dbReference type="InterPro" id="IPR003141">
    <property type="entry name" value="Pol/His_phosphatase_N"/>
</dbReference>
<comment type="caution">
    <text evidence="3">The sequence shown here is derived from an EMBL/GenBank/DDBJ whole genome shotgun (WGS) entry which is preliminary data.</text>
</comment>
<feature type="coiled-coil region" evidence="1">
    <location>
        <begin position="100"/>
        <end position="127"/>
    </location>
</feature>
<dbReference type="CDD" id="cd07438">
    <property type="entry name" value="PHP_HisPPase_AMP"/>
    <property type="match status" value="1"/>
</dbReference>
<name>A0A395JTC9_9GAMM</name>
<organism evidence="3 4">
    <name type="scientific">Arenicella xantha</name>
    <dbReference type="NCBI Taxonomy" id="644221"/>
    <lineage>
        <taxon>Bacteria</taxon>
        <taxon>Pseudomonadati</taxon>
        <taxon>Pseudomonadota</taxon>
        <taxon>Gammaproteobacteria</taxon>
        <taxon>Arenicellales</taxon>
        <taxon>Arenicellaceae</taxon>
        <taxon>Arenicella</taxon>
    </lineage>
</organism>
<dbReference type="Gene3D" id="1.10.150.650">
    <property type="match status" value="1"/>
</dbReference>
<dbReference type="Proteomes" id="UP000253083">
    <property type="component" value="Unassembled WGS sequence"/>
</dbReference>
<evidence type="ECO:0000259" key="2">
    <source>
        <dbReference type="SMART" id="SM00481"/>
    </source>
</evidence>